<reference evidence="2" key="1">
    <citation type="submission" date="2016-10" db="EMBL/GenBank/DDBJ databases">
        <authorList>
            <person name="Varghese N."/>
            <person name="Submissions S."/>
        </authorList>
    </citation>
    <scope>NUCLEOTIDE SEQUENCE [LARGE SCALE GENOMIC DNA]</scope>
    <source>
        <strain evidence="2">DSM 40318</strain>
    </source>
</reference>
<keyword evidence="2" id="KW-1185">Reference proteome</keyword>
<organism evidence="1 2">
    <name type="scientific">Streptomyces melanosporofaciens</name>
    <dbReference type="NCBI Taxonomy" id="67327"/>
    <lineage>
        <taxon>Bacteria</taxon>
        <taxon>Bacillati</taxon>
        <taxon>Actinomycetota</taxon>
        <taxon>Actinomycetes</taxon>
        <taxon>Kitasatosporales</taxon>
        <taxon>Streptomycetaceae</taxon>
        <taxon>Streptomyces</taxon>
        <taxon>Streptomyces violaceusniger group</taxon>
    </lineage>
</organism>
<dbReference type="RefSeq" id="WP_093460459.1">
    <property type="nucleotide sequence ID" value="NZ_FNST01000002.1"/>
</dbReference>
<protein>
    <recommendedName>
        <fullName evidence="3">Nucleoside phosphorylase domain-containing protein</fullName>
    </recommendedName>
</protein>
<evidence type="ECO:0000313" key="1">
    <source>
        <dbReference type="EMBL" id="SEB61084.1"/>
    </source>
</evidence>
<dbReference type="GO" id="GO:0003824">
    <property type="term" value="F:catalytic activity"/>
    <property type="evidence" value="ECO:0007669"/>
    <property type="project" value="InterPro"/>
</dbReference>
<dbReference type="GO" id="GO:0009116">
    <property type="term" value="P:nucleoside metabolic process"/>
    <property type="evidence" value="ECO:0007669"/>
    <property type="project" value="InterPro"/>
</dbReference>
<dbReference type="InterPro" id="IPR035994">
    <property type="entry name" value="Nucleoside_phosphorylase_sf"/>
</dbReference>
<dbReference type="SUPFAM" id="SSF53167">
    <property type="entry name" value="Purine and uridine phosphorylases"/>
    <property type="match status" value="1"/>
</dbReference>
<sequence>MRLTPNSLLEPVHGLLRAATVPVDGHTMCPDRLLRYLEIKAHHLIQDQDWDSIRVVGGYDRTAVVSRHEKTGKLFNIERPTATVHGRDLIIKAFPGADYVQHYALIIATYLAMTGRPADAVTYQPPGEEECRAAVEALDLELDGDLVIVGWGLQHLAPTDGVWTRGPGYAWQRADVASRRVVFLGFLHSIWGDVAGRVVARLAELGARDVVYVGKVGVLAPAIEPNRWLATGNESLVGGALVTWDDFFGNFAAAQADVQTGLHVTSASILLENRDWLAKHAEYAFVDPEIGPMGAAACRAGIRFGYLHVISNNLARHYPADLSNERHGDVLWRRAQLIDRIRGIIADRLANTSVPSPRGTRP</sequence>
<evidence type="ECO:0008006" key="3">
    <source>
        <dbReference type="Google" id="ProtNLM"/>
    </source>
</evidence>
<dbReference type="Proteomes" id="UP000198609">
    <property type="component" value="Unassembled WGS sequence"/>
</dbReference>
<dbReference type="AlphaFoldDB" id="A0A1H4KRC8"/>
<gene>
    <name evidence="1" type="ORF">SAMN04490356_0921</name>
</gene>
<proteinExistence type="predicted"/>
<evidence type="ECO:0000313" key="2">
    <source>
        <dbReference type="Proteomes" id="UP000198609"/>
    </source>
</evidence>
<name>A0A1H4KRC8_STRMJ</name>
<accession>A0A1H4KRC8</accession>
<dbReference type="EMBL" id="FNST01000002">
    <property type="protein sequence ID" value="SEB61084.1"/>
    <property type="molecule type" value="Genomic_DNA"/>
</dbReference>